<dbReference type="EMBL" id="JACVHF010000001">
    <property type="protein sequence ID" value="MBC9782912.1"/>
    <property type="molecule type" value="Genomic_DNA"/>
</dbReference>
<dbReference type="PANTHER" id="PTHR43682">
    <property type="entry name" value="LACTATE UTILIZATION PROTEIN C"/>
    <property type="match status" value="1"/>
</dbReference>
<reference evidence="2 3" key="1">
    <citation type="submission" date="2020-07" db="EMBL/GenBank/DDBJ databases">
        <title>Draft whole-genome sequence of Heliobacterium chlorum DSM 3682, type strain.</title>
        <authorList>
            <person name="Kyndt J.A."/>
            <person name="Meyer T.E."/>
            <person name="Imhoff J.F."/>
        </authorList>
    </citation>
    <scope>NUCLEOTIDE SEQUENCE [LARGE SCALE GENOMIC DNA]</scope>
    <source>
        <strain evidence="2 3">DSM 3682</strain>
    </source>
</reference>
<dbReference type="Proteomes" id="UP000617402">
    <property type="component" value="Unassembled WGS sequence"/>
</dbReference>
<evidence type="ECO:0000313" key="2">
    <source>
        <dbReference type="EMBL" id="MBC9782912.1"/>
    </source>
</evidence>
<dbReference type="SUPFAM" id="SSF100950">
    <property type="entry name" value="NagB/RpiA/CoA transferase-like"/>
    <property type="match status" value="1"/>
</dbReference>
<dbReference type="PANTHER" id="PTHR43682:SF1">
    <property type="entry name" value="LACTATE UTILIZATION PROTEIN C"/>
    <property type="match status" value="1"/>
</dbReference>
<evidence type="ECO:0000259" key="1">
    <source>
        <dbReference type="Pfam" id="PF02589"/>
    </source>
</evidence>
<dbReference type="InterPro" id="IPR037171">
    <property type="entry name" value="NagB/RpiA_transferase-like"/>
</dbReference>
<protein>
    <submittedName>
        <fullName evidence="2">Lactate utilization protein</fullName>
    </submittedName>
</protein>
<evidence type="ECO:0000313" key="3">
    <source>
        <dbReference type="Proteomes" id="UP000617402"/>
    </source>
</evidence>
<dbReference type="Gene3D" id="3.40.50.10420">
    <property type="entry name" value="NagB/RpiA/CoA transferase-like"/>
    <property type="match status" value="1"/>
</dbReference>
<dbReference type="RefSeq" id="WP_188038114.1">
    <property type="nucleotide sequence ID" value="NZ_JACVHF010000001.1"/>
</dbReference>
<name>A0ABR7SWH7_HELCL</name>
<keyword evidence="3" id="KW-1185">Reference proteome</keyword>
<feature type="domain" description="LUD" evidence="1">
    <location>
        <begin position="9"/>
        <end position="180"/>
    </location>
</feature>
<comment type="caution">
    <text evidence="2">The sequence shown here is derived from an EMBL/GenBank/DDBJ whole genome shotgun (WGS) entry which is preliminary data.</text>
</comment>
<dbReference type="Pfam" id="PF02589">
    <property type="entry name" value="LUD_dom"/>
    <property type="match status" value="1"/>
</dbReference>
<proteinExistence type="predicted"/>
<dbReference type="InterPro" id="IPR003741">
    <property type="entry name" value="LUD_dom"/>
</dbReference>
<organism evidence="2 3">
    <name type="scientific">Heliobacterium chlorum</name>
    <dbReference type="NCBI Taxonomy" id="2698"/>
    <lineage>
        <taxon>Bacteria</taxon>
        <taxon>Bacillati</taxon>
        <taxon>Bacillota</taxon>
        <taxon>Clostridia</taxon>
        <taxon>Eubacteriales</taxon>
        <taxon>Heliobacteriaceae</taxon>
        <taxon>Heliobacterium</taxon>
    </lineage>
</organism>
<accession>A0ABR7SWH7</accession>
<gene>
    <name evidence="2" type="ORF">H1S01_00120</name>
</gene>
<dbReference type="InterPro" id="IPR024185">
    <property type="entry name" value="FTHF_cligase-like_sf"/>
</dbReference>
<sequence length="186" mass="19956">MSTEKLFSVFQAKAESMSAQVHRVGTYAAAGELIAAKVKELKAEKVHLFPSPQLEKTNCRATLAGTGVKISEKLDRAELDVTDVGINFVPYAVAETGSIFHPEENPLGRMVTMLPPTHIAIVPTSKILPTVADALVTVVADYGKVPGYMSFISGPSRTADIERVLTIGVHGPSRLIVILVDEGMEK</sequence>